<accession>A0ABQ6Z194</accession>
<dbReference type="InterPro" id="IPR002178">
    <property type="entry name" value="PTS_EIIA_type-2_dom"/>
</dbReference>
<dbReference type="InterPro" id="IPR051351">
    <property type="entry name" value="Ascorbate-PTS_EIIA_comp"/>
</dbReference>
<evidence type="ECO:0000256" key="5">
    <source>
        <dbReference type="ARBA" id="ARBA00022679"/>
    </source>
</evidence>
<dbReference type="PANTHER" id="PTHR36203:SF1">
    <property type="entry name" value="ASCORBATE-SPECIFIC PTS SYSTEM EIIA COMPONENT"/>
    <property type="match status" value="1"/>
</dbReference>
<comment type="subcellular location">
    <subcellularLocation>
        <location evidence="1">Cytoplasm</location>
    </subcellularLocation>
</comment>
<reference evidence="12 13" key="1">
    <citation type="submission" date="2016-06" db="EMBL/GenBank/DDBJ databases">
        <title>Four novel species of enterococci isolated from chicken manure.</title>
        <authorList>
            <person name="Van Tyne D."/>
        </authorList>
    </citation>
    <scope>NUCLEOTIDE SEQUENCE [LARGE SCALE GENOMIC DNA]</scope>
    <source>
        <strain evidence="12 13">CU12B</strain>
    </source>
</reference>
<proteinExistence type="predicted"/>
<dbReference type="SUPFAM" id="SSF55804">
    <property type="entry name" value="Phoshotransferase/anion transport protein"/>
    <property type="match status" value="1"/>
</dbReference>
<organism evidence="12 13">
    <name type="scientific">Candidatus Enterococcus willemsii</name>
    <dbReference type="NCBI Taxonomy" id="1857215"/>
    <lineage>
        <taxon>Bacteria</taxon>
        <taxon>Bacillati</taxon>
        <taxon>Bacillota</taxon>
        <taxon>Bacilli</taxon>
        <taxon>Lactobacillales</taxon>
        <taxon>Enterococcaceae</taxon>
        <taxon>Enterococcus</taxon>
    </lineage>
</organism>
<evidence type="ECO:0000256" key="6">
    <source>
        <dbReference type="ARBA" id="ARBA00022683"/>
    </source>
</evidence>
<evidence type="ECO:0000256" key="9">
    <source>
        <dbReference type="ARBA" id="ARBA00041175"/>
    </source>
</evidence>
<dbReference type="RefSeq" id="WP_161901442.1">
    <property type="nucleotide sequence ID" value="NZ_MAEL01000023.1"/>
</dbReference>
<keyword evidence="3" id="KW-0963">Cytoplasm</keyword>
<evidence type="ECO:0000313" key="13">
    <source>
        <dbReference type="Proteomes" id="UP000782705"/>
    </source>
</evidence>
<dbReference type="CDD" id="cd00211">
    <property type="entry name" value="PTS_IIA_fru"/>
    <property type="match status" value="1"/>
</dbReference>
<name>A0ABQ6Z194_9ENTE</name>
<evidence type="ECO:0000256" key="3">
    <source>
        <dbReference type="ARBA" id="ARBA00022490"/>
    </source>
</evidence>
<dbReference type="Gene3D" id="3.40.930.10">
    <property type="entry name" value="Mannitol-specific EII, Chain A"/>
    <property type="match status" value="1"/>
</dbReference>
<evidence type="ECO:0000256" key="7">
    <source>
        <dbReference type="ARBA" id="ARBA00022777"/>
    </source>
</evidence>
<gene>
    <name evidence="12" type="ORF">BAU17_04985</name>
</gene>
<keyword evidence="7" id="KW-0418">Kinase</keyword>
<feature type="domain" description="PTS EIIA type-2" evidence="11">
    <location>
        <begin position="4"/>
        <end position="147"/>
    </location>
</feature>
<keyword evidence="2" id="KW-0813">Transport</keyword>
<dbReference type="Pfam" id="PF00359">
    <property type="entry name" value="PTS_EIIA_2"/>
    <property type="match status" value="1"/>
</dbReference>
<evidence type="ECO:0000256" key="8">
    <source>
        <dbReference type="ARBA" id="ARBA00037387"/>
    </source>
</evidence>
<keyword evidence="6" id="KW-0598">Phosphotransferase system</keyword>
<dbReference type="PROSITE" id="PS51094">
    <property type="entry name" value="PTS_EIIA_TYPE_2"/>
    <property type="match status" value="1"/>
</dbReference>
<evidence type="ECO:0000313" key="12">
    <source>
        <dbReference type="EMBL" id="KAF1305134.1"/>
    </source>
</evidence>
<dbReference type="InterPro" id="IPR016152">
    <property type="entry name" value="PTrfase/Anion_transptr"/>
</dbReference>
<dbReference type="EMBL" id="MAEL01000023">
    <property type="protein sequence ID" value="KAF1305134.1"/>
    <property type="molecule type" value="Genomic_DNA"/>
</dbReference>
<comment type="function">
    <text evidence="8">The phosphoenolpyruvate-dependent sugar phosphotransferase system (sugar PTS), a major carbohydrate active transport system, catalyzes the phosphorylation of incoming sugar substrates concomitantly with their translocation across the cell membrane. The enzyme II UlaABC PTS system is involved in ascorbate transport.</text>
</comment>
<evidence type="ECO:0000256" key="2">
    <source>
        <dbReference type="ARBA" id="ARBA00022448"/>
    </source>
</evidence>
<keyword evidence="5" id="KW-0808">Transferase</keyword>
<evidence type="ECO:0000259" key="11">
    <source>
        <dbReference type="PROSITE" id="PS51094"/>
    </source>
</evidence>
<keyword evidence="12" id="KW-0762">Sugar transport</keyword>
<keyword evidence="13" id="KW-1185">Reference proteome</keyword>
<dbReference type="Proteomes" id="UP000782705">
    <property type="component" value="Unassembled WGS sequence"/>
</dbReference>
<sequence length="148" mass="16684">MLSDFLQEKYVQIGKEVHTFEEAIKKSMQPLLEDNAITENYVEKVINIYNETGPYIVITKHIALPHAPSEDGAKKLALGFMKLDVPIISGNTANDPVKFFFPLSAPDNKSHLEILSKLAELLGDEEFIKFLESVDSPENFIQYIKTKG</sequence>
<evidence type="ECO:0000256" key="4">
    <source>
        <dbReference type="ARBA" id="ARBA00022553"/>
    </source>
</evidence>
<keyword evidence="4" id="KW-0597">Phosphoprotein</keyword>
<comment type="caution">
    <text evidence="12">The sequence shown here is derived from an EMBL/GenBank/DDBJ whole genome shotgun (WGS) entry which is preliminary data.</text>
</comment>
<protein>
    <recommendedName>
        <fullName evidence="9">Ascorbate-specific PTS system EIIA component</fullName>
    </recommendedName>
    <alternativeName>
        <fullName evidence="10">Ascorbate-specific phosphotransferase enzyme IIA component</fullName>
    </alternativeName>
</protein>
<evidence type="ECO:0000256" key="1">
    <source>
        <dbReference type="ARBA" id="ARBA00004496"/>
    </source>
</evidence>
<evidence type="ECO:0000256" key="10">
    <source>
        <dbReference type="ARBA" id="ARBA00042072"/>
    </source>
</evidence>
<dbReference type="PANTHER" id="PTHR36203">
    <property type="entry name" value="ASCORBATE-SPECIFIC PTS SYSTEM EIIA COMPONENT"/>
    <property type="match status" value="1"/>
</dbReference>